<evidence type="ECO:0008006" key="3">
    <source>
        <dbReference type="Google" id="ProtNLM"/>
    </source>
</evidence>
<protein>
    <recommendedName>
        <fullName evidence="3">GroES-like protein</fullName>
    </recommendedName>
</protein>
<evidence type="ECO:0000313" key="2">
    <source>
        <dbReference type="Proteomes" id="UP000799424"/>
    </source>
</evidence>
<dbReference type="EMBL" id="MU006224">
    <property type="protein sequence ID" value="KAF2827255.1"/>
    <property type="molecule type" value="Genomic_DNA"/>
</dbReference>
<dbReference type="Proteomes" id="UP000799424">
    <property type="component" value="Unassembled WGS sequence"/>
</dbReference>
<dbReference type="InterPro" id="IPR021276">
    <property type="entry name" value="DUF2855"/>
</dbReference>
<proteinExistence type="predicted"/>
<name>A0A6A7A3W5_9PLEO</name>
<organism evidence="1 2">
    <name type="scientific">Ophiobolus disseminans</name>
    <dbReference type="NCBI Taxonomy" id="1469910"/>
    <lineage>
        <taxon>Eukaryota</taxon>
        <taxon>Fungi</taxon>
        <taxon>Dikarya</taxon>
        <taxon>Ascomycota</taxon>
        <taxon>Pezizomycotina</taxon>
        <taxon>Dothideomycetes</taxon>
        <taxon>Pleosporomycetidae</taxon>
        <taxon>Pleosporales</taxon>
        <taxon>Pleosporineae</taxon>
        <taxon>Phaeosphaeriaceae</taxon>
        <taxon>Ophiobolus</taxon>
    </lineage>
</organism>
<reference evidence="1" key="1">
    <citation type="journal article" date="2020" name="Stud. Mycol.">
        <title>101 Dothideomycetes genomes: a test case for predicting lifestyles and emergence of pathogens.</title>
        <authorList>
            <person name="Haridas S."/>
            <person name="Albert R."/>
            <person name="Binder M."/>
            <person name="Bloem J."/>
            <person name="Labutti K."/>
            <person name="Salamov A."/>
            <person name="Andreopoulos B."/>
            <person name="Baker S."/>
            <person name="Barry K."/>
            <person name="Bills G."/>
            <person name="Bluhm B."/>
            <person name="Cannon C."/>
            <person name="Castanera R."/>
            <person name="Culley D."/>
            <person name="Daum C."/>
            <person name="Ezra D."/>
            <person name="Gonzalez J."/>
            <person name="Henrissat B."/>
            <person name="Kuo A."/>
            <person name="Liang C."/>
            <person name="Lipzen A."/>
            <person name="Lutzoni F."/>
            <person name="Magnuson J."/>
            <person name="Mondo S."/>
            <person name="Nolan M."/>
            <person name="Ohm R."/>
            <person name="Pangilinan J."/>
            <person name="Park H.-J."/>
            <person name="Ramirez L."/>
            <person name="Alfaro M."/>
            <person name="Sun H."/>
            <person name="Tritt A."/>
            <person name="Yoshinaga Y."/>
            <person name="Zwiers L.-H."/>
            <person name="Turgeon B."/>
            <person name="Goodwin S."/>
            <person name="Spatafora J."/>
            <person name="Crous P."/>
            <person name="Grigoriev I."/>
        </authorList>
    </citation>
    <scope>NUCLEOTIDE SEQUENCE</scope>
    <source>
        <strain evidence="1">CBS 113818</strain>
    </source>
</reference>
<sequence>MSPPPTKIHVLDKANYSNHRLVSLQDTTPTTLPPSSLRLRPKILGLTTNNLTYARHGHLMGWYDIYPLPPSTPAPYNDAQTYGRVAAWGYAEIVESSVLGINRGQAVYGFLPISSGLETVCVESAEHGGMKIKNQLVVLDAHRQHLWQIYNRYTIFPSLPTLIASRGADALGWDALMQGLFATGYNLSTFGFAWQDERRIHPSGKGEWGQENADLKGAAVVLLNASGKTGLGFAWAVRRARPNAEQPERVIGVGSEVSVDAIRKSGMCDEVYLNSEDEVVKEVVEKSQCRRIVLLDFGAREGVAEKWSSTLSSSSIPFSQITVGGEVKVQNPETARKRLALLGKTVLVNASLLREKGIEVGGEKYFEAFFEAWEEYKKDISSMKLQWGTGLEAWEKGWEALCRDEVRADTGLVYNV</sequence>
<keyword evidence="2" id="KW-1185">Reference proteome</keyword>
<dbReference type="Pfam" id="PF11017">
    <property type="entry name" value="DUF2855"/>
    <property type="match status" value="1"/>
</dbReference>
<evidence type="ECO:0000313" key="1">
    <source>
        <dbReference type="EMBL" id="KAF2827255.1"/>
    </source>
</evidence>
<dbReference type="AlphaFoldDB" id="A0A6A7A3W5"/>
<gene>
    <name evidence="1" type="ORF">CC86DRAFT_369433</name>
</gene>
<accession>A0A6A7A3W5</accession>
<dbReference type="OrthoDB" id="192702at2759"/>